<dbReference type="Pfam" id="PF13541">
    <property type="entry name" value="ChlI"/>
    <property type="match status" value="1"/>
</dbReference>
<dbReference type="Pfam" id="PF01078">
    <property type="entry name" value="Mg_chelatase"/>
    <property type="match status" value="1"/>
</dbReference>
<dbReference type="PANTHER" id="PTHR32039">
    <property type="entry name" value="MAGNESIUM-CHELATASE SUBUNIT CHLI"/>
    <property type="match status" value="1"/>
</dbReference>
<accession>A0A7Y0ELN0</accession>
<dbReference type="NCBIfam" id="TIGR00368">
    <property type="entry name" value="YifB family Mg chelatase-like AAA ATPase"/>
    <property type="match status" value="1"/>
</dbReference>
<dbReference type="InterPro" id="IPR027417">
    <property type="entry name" value="P-loop_NTPase"/>
</dbReference>
<evidence type="ECO:0000313" key="5">
    <source>
        <dbReference type="EMBL" id="NMM65676.1"/>
    </source>
</evidence>
<dbReference type="InterPro" id="IPR025158">
    <property type="entry name" value="Mg_chelat-rel_C"/>
</dbReference>
<dbReference type="InterPro" id="IPR003593">
    <property type="entry name" value="AAA+_ATPase"/>
</dbReference>
<dbReference type="InterPro" id="IPR001208">
    <property type="entry name" value="MCM_dom"/>
</dbReference>
<dbReference type="EMBL" id="JABBNI010000066">
    <property type="protein sequence ID" value="NMM65676.1"/>
    <property type="molecule type" value="Genomic_DNA"/>
</dbReference>
<evidence type="ECO:0000313" key="6">
    <source>
        <dbReference type="Proteomes" id="UP000537131"/>
    </source>
</evidence>
<evidence type="ECO:0000256" key="2">
    <source>
        <dbReference type="ARBA" id="ARBA00022741"/>
    </source>
</evidence>
<dbReference type="PRINTS" id="PR01657">
    <property type="entry name" value="MCMFAMILY"/>
</dbReference>
<protein>
    <submittedName>
        <fullName evidence="5">YifB family Mg chelatase-like AAA ATPase</fullName>
    </submittedName>
</protein>
<proteinExistence type="inferred from homology"/>
<dbReference type="AlphaFoldDB" id="A0A7Y0ELN0"/>
<dbReference type="SMART" id="SM00382">
    <property type="entry name" value="AAA"/>
    <property type="match status" value="1"/>
</dbReference>
<dbReference type="SUPFAM" id="SSF54211">
    <property type="entry name" value="Ribosomal protein S5 domain 2-like"/>
    <property type="match status" value="1"/>
</dbReference>
<keyword evidence="6" id="KW-1185">Reference proteome</keyword>
<comment type="similarity">
    <text evidence="1">Belongs to the Mg-chelatase subunits D/I family. ComM subfamily.</text>
</comment>
<keyword evidence="3" id="KW-0067">ATP-binding</keyword>
<gene>
    <name evidence="5" type="ORF">HBE96_24155</name>
</gene>
<name>A0A7Y0ELN0_9CLOT</name>
<dbReference type="Pfam" id="PF13335">
    <property type="entry name" value="Mg_chelatase_C"/>
    <property type="match status" value="1"/>
</dbReference>
<organism evidence="5 6">
    <name type="scientific">Clostridium muellerianum</name>
    <dbReference type="NCBI Taxonomy" id="2716538"/>
    <lineage>
        <taxon>Bacteria</taxon>
        <taxon>Bacillati</taxon>
        <taxon>Bacillota</taxon>
        <taxon>Clostridia</taxon>
        <taxon>Eubacteriales</taxon>
        <taxon>Clostridiaceae</taxon>
        <taxon>Clostridium</taxon>
    </lineage>
</organism>
<dbReference type="PANTHER" id="PTHR32039:SF7">
    <property type="entry name" value="COMPETENCE PROTEIN COMM"/>
    <property type="match status" value="1"/>
</dbReference>
<dbReference type="Proteomes" id="UP000537131">
    <property type="component" value="Unassembled WGS sequence"/>
</dbReference>
<dbReference type="InterPro" id="IPR000523">
    <property type="entry name" value="Mg_chelatse_chII-like_cat_dom"/>
</dbReference>
<dbReference type="GO" id="GO:0003677">
    <property type="term" value="F:DNA binding"/>
    <property type="evidence" value="ECO:0007669"/>
    <property type="project" value="InterPro"/>
</dbReference>
<evidence type="ECO:0000256" key="1">
    <source>
        <dbReference type="ARBA" id="ARBA00006354"/>
    </source>
</evidence>
<keyword evidence="2" id="KW-0547">Nucleotide-binding</keyword>
<dbReference type="InterPro" id="IPR004482">
    <property type="entry name" value="Mg_chelat-rel"/>
</dbReference>
<dbReference type="Gene3D" id="3.30.230.10">
    <property type="match status" value="1"/>
</dbReference>
<dbReference type="Gene3D" id="3.40.50.300">
    <property type="entry name" value="P-loop containing nucleotide triphosphate hydrolases"/>
    <property type="match status" value="1"/>
</dbReference>
<feature type="domain" description="AAA+ ATPase" evidence="4">
    <location>
        <begin position="209"/>
        <end position="394"/>
    </location>
</feature>
<evidence type="ECO:0000256" key="3">
    <source>
        <dbReference type="ARBA" id="ARBA00022840"/>
    </source>
</evidence>
<dbReference type="RefSeq" id="WP_169300270.1">
    <property type="nucleotide sequence ID" value="NZ_JABBNI010000066.1"/>
</dbReference>
<dbReference type="InterPro" id="IPR014721">
    <property type="entry name" value="Ribsml_uS5_D2-typ_fold_subgr"/>
</dbReference>
<dbReference type="GO" id="GO:0005524">
    <property type="term" value="F:ATP binding"/>
    <property type="evidence" value="ECO:0007669"/>
    <property type="project" value="UniProtKB-KW"/>
</dbReference>
<evidence type="ECO:0000259" key="4">
    <source>
        <dbReference type="SMART" id="SM00382"/>
    </source>
</evidence>
<comment type="caution">
    <text evidence="5">The sequence shown here is derived from an EMBL/GenBank/DDBJ whole genome shotgun (WGS) entry which is preliminary data.</text>
</comment>
<reference evidence="5 6" key="1">
    <citation type="submission" date="2020-04" db="EMBL/GenBank/DDBJ databases">
        <authorList>
            <person name="Doyle D.A."/>
        </authorList>
    </citation>
    <scope>NUCLEOTIDE SEQUENCE [LARGE SCALE GENOMIC DNA]</scope>
    <source>
        <strain evidence="5 6">P21</strain>
    </source>
</reference>
<sequence length="505" mass="56955">MTVKINTATFTGIQGVVVSVEVDIARGMPCFNIVGLADTSVKESKDRVRAAIINSGFEFPVNRITVNLAPADIRKEGALFDLPIAIGILVATQQITFEDTEDFLIMGELSLSGELKKVRGILPITIEGLKNNIFNFILPIENADECSVVKKSNVYAFNNLKEVIGYIVYRDLLPRRYKNKRLDRKSSLNFEDILGQESCKRAVEVAAAGNHNLMMVGPPGSGKTMIAQRIPSILPLLSYEEALEVTKIYSVSGNLKDVKGLIKERPFRNPHHTTTCAALVGGGRNLMPGEVSLAHNGVLFLDEVLEFKKYVLEVLRQPLEDRTVKICRASGTVAYPCNCMTIFSMNPCPCGFYGSDKQCVCSDYERKRYINKLSGPMLDRIDLFTFVKSLSYEELQNKPKGESSETIRNRIEKCRKVQQNRFKNENIFCNSQMDSKLIRKYCKLDNKSNKIIEKIYNKYSLSTRAYTRILKVARTIADLAESELIQEIHVIEALQYRKFLDKKII</sequence>
<dbReference type="SUPFAM" id="SSF52540">
    <property type="entry name" value="P-loop containing nucleoside triphosphate hydrolases"/>
    <property type="match status" value="1"/>
</dbReference>
<dbReference type="InterPro" id="IPR020568">
    <property type="entry name" value="Ribosomal_Su5_D2-typ_SF"/>
</dbReference>
<reference evidence="5 6" key="2">
    <citation type="submission" date="2020-06" db="EMBL/GenBank/DDBJ databases">
        <title>Complete Genome Sequence of Clostridium muelleri sp. nov. P21T, an Acid-Alcohol Producing Acetogen Isolated from Old Hay.</title>
        <authorList>
            <person name="Duncan K.E."/>
            <person name="Tanner R.S."/>
        </authorList>
    </citation>
    <scope>NUCLEOTIDE SEQUENCE [LARGE SCALE GENOMIC DNA]</scope>
    <source>
        <strain evidence="5 6">P21</strain>
    </source>
</reference>
<dbReference type="InterPro" id="IPR045006">
    <property type="entry name" value="CHLI-like"/>
</dbReference>